<dbReference type="AlphaFoldDB" id="A0A7R7VSU0"/>
<reference evidence="1" key="1">
    <citation type="submission" date="2021-01" db="EMBL/GenBank/DDBJ databases">
        <authorList>
            <consortium name="Aspergillus chevalieri M1 genome sequencing consortium"/>
            <person name="Kazuki M."/>
            <person name="Futagami T."/>
        </authorList>
    </citation>
    <scope>NUCLEOTIDE SEQUENCE</scope>
    <source>
        <strain evidence="1">M1</strain>
    </source>
</reference>
<evidence type="ECO:0000313" key="1">
    <source>
        <dbReference type="EMBL" id="BCR90161.1"/>
    </source>
</evidence>
<reference evidence="1" key="2">
    <citation type="submission" date="2021-02" db="EMBL/GenBank/DDBJ databases">
        <title>Aspergillus chevalieri M1 genome sequence.</title>
        <authorList>
            <person name="Kadooka C."/>
            <person name="Mori K."/>
            <person name="Futagami T."/>
        </authorList>
    </citation>
    <scope>NUCLEOTIDE SEQUENCE</scope>
    <source>
        <strain evidence="1">M1</strain>
    </source>
</reference>
<organism evidence="1 2">
    <name type="scientific">Aspergillus chevalieri</name>
    <name type="common">Eurotium chevalieri</name>
    <dbReference type="NCBI Taxonomy" id="182096"/>
    <lineage>
        <taxon>Eukaryota</taxon>
        <taxon>Fungi</taxon>
        <taxon>Dikarya</taxon>
        <taxon>Ascomycota</taxon>
        <taxon>Pezizomycotina</taxon>
        <taxon>Eurotiomycetes</taxon>
        <taxon>Eurotiomycetidae</taxon>
        <taxon>Eurotiales</taxon>
        <taxon>Aspergillaceae</taxon>
        <taxon>Aspergillus</taxon>
        <taxon>Aspergillus subgen. Aspergillus</taxon>
    </lineage>
</organism>
<gene>
    <name evidence="1" type="ORF">ACHE_60047A</name>
</gene>
<dbReference type="RefSeq" id="XP_043138683.1">
    <property type="nucleotide sequence ID" value="XM_043281178.1"/>
</dbReference>
<name>A0A7R7VSU0_ASPCH</name>
<protein>
    <submittedName>
        <fullName evidence="1">Uncharacterized protein</fullName>
    </submittedName>
</protein>
<sequence length="82" mass="9044">MKPALTSSRFPFAATNARTVFRRNSTVTAPADSVWSSMALQSARAAEDRGCWLMSSEVWGWGELLVGDWFSQRGSGEERGDD</sequence>
<proteinExistence type="predicted"/>
<dbReference type="KEGG" id="ache:ACHE_60047A"/>
<dbReference type="EMBL" id="AP024421">
    <property type="protein sequence ID" value="BCR90161.1"/>
    <property type="molecule type" value="Genomic_DNA"/>
</dbReference>
<keyword evidence="2" id="KW-1185">Reference proteome</keyword>
<dbReference type="Proteomes" id="UP000637239">
    <property type="component" value="Chromosome 6"/>
</dbReference>
<evidence type="ECO:0000313" key="2">
    <source>
        <dbReference type="Proteomes" id="UP000637239"/>
    </source>
</evidence>
<dbReference type="GeneID" id="66984519"/>
<accession>A0A7R7VSU0</accession>